<organism evidence="2 3">
    <name type="scientific">Ampelomyces quisqualis</name>
    <name type="common">Powdery mildew agent</name>
    <dbReference type="NCBI Taxonomy" id="50730"/>
    <lineage>
        <taxon>Eukaryota</taxon>
        <taxon>Fungi</taxon>
        <taxon>Dikarya</taxon>
        <taxon>Ascomycota</taxon>
        <taxon>Pezizomycotina</taxon>
        <taxon>Dothideomycetes</taxon>
        <taxon>Pleosporomycetidae</taxon>
        <taxon>Pleosporales</taxon>
        <taxon>Pleosporineae</taxon>
        <taxon>Phaeosphaeriaceae</taxon>
        <taxon>Ampelomyces</taxon>
    </lineage>
</organism>
<evidence type="ECO:0000256" key="1">
    <source>
        <dbReference type="SAM" id="MobiDB-lite"/>
    </source>
</evidence>
<name>A0A6A5Q9H0_AMPQU</name>
<proteinExistence type="predicted"/>
<gene>
    <name evidence="2" type="ORF">BDU57DRAFT_101815</name>
</gene>
<sequence>MTRREPGDTYVAYGRGGAGNMRTKSSIRDAWCRIMAGPDAHPLVLTSSPEGHYASSKSEPRRRSTNSSLWSLSTAGEHGSKWRRVFRTGTSSAEMEDGKSVSDETGSATSRDEEA</sequence>
<dbReference type="AlphaFoldDB" id="A0A6A5Q9H0"/>
<protein>
    <submittedName>
        <fullName evidence="2">Uncharacterized protein</fullName>
    </submittedName>
</protein>
<accession>A0A6A5Q9H0</accession>
<feature type="region of interest" description="Disordered" evidence="1">
    <location>
        <begin position="43"/>
        <end position="115"/>
    </location>
</feature>
<feature type="compositionally biased region" description="Polar residues" evidence="1">
    <location>
        <begin position="65"/>
        <end position="74"/>
    </location>
</feature>
<dbReference type="Proteomes" id="UP000800096">
    <property type="component" value="Unassembled WGS sequence"/>
</dbReference>
<evidence type="ECO:0000313" key="2">
    <source>
        <dbReference type="EMBL" id="KAF1911366.1"/>
    </source>
</evidence>
<reference evidence="2" key="1">
    <citation type="journal article" date="2020" name="Stud. Mycol.">
        <title>101 Dothideomycetes genomes: a test case for predicting lifestyles and emergence of pathogens.</title>
        <authorList>
            <person name="Haridas S."/>
            <person name="Albert R."/>
            <person name="Binder M."/>
            <person name="Bloem J."/>
            <person name="Labutti K."/>
            <person name="Salamov A."/>
            <person name="Andreopoulos B."/>
            <person name="Baker S."/>
            <person name="Barry K."/>
            <person name="Bills G."/>
            <person name="Bluhm B."/>
            <person name="Cannon C."/>
            <person name="Castanera R."/>
            <person name="Culley D."/>
            <person name="Daum C."/>
            <person name="Ezra D."/>
            <person name="Gonzalez J."/>
            <person name="Henrissat B."/>
            <person name="Kuo A."/>
            <person name="Liang C."/>
            <person name="Lipzen A."/>
            <person name="Lutzoni F."/>
            <person name="Magnuson J."/>
            <person name="Mondo S."/>
            <person name="Nolan M."/>
            <person name="Ohm R."/>
            <person name="Pangilinan J."/>
            <person name="Park H.-J."/>
            <person name="Ramirez L."/>
            <person name="Alfaro M."/>
            <person name="Sun H."/>
            <person name="Tritt A."/>
            <person name="Yoshinaga Y."/>
            <person name="Zwiers L.-H."/>
            <person name="Turgeon B."/>
            <person name="Goodwin S."/>
            <person name="Spatafora J."/>
            <person name="Crous P."/>
            <person name="Grigoriev I."/>
        </authorList>
    </citation>
    <scope>NUCLEOTIDE SEQUENCE</scope>
    <source>
        <strain evidence="2">HMLAC05119</strain>
    </source>
</reference>
<dbReference type="EMBL" id="ML979144">
    <property type="protein sequence ID" value="KAF1911366.1"/>
    <property type="molecule type" value="Genomic_DNA"/>
</dbReference>
<keyword evidence="3" id="KW-1185">Reference proteome</keyword>
<evidence type="ECO:0000313" key="3">
    <source>
        <dbReference type="Proteomes" id="UP000800096"/>
    </source>
</evidence>
<dbReference type="OrthoDB" id="3789572at2759"/>